<dbReference type="InterPro" id="IPR011990">
    <property type="entry name" value="TPR-like_helical_dom_sf"/>
</dbReference>
<feature type="repeat" description="TPR" evidence="1">
    <location>
        <begin position="312"/>
        <end position="345"/>
    </location>
</feature>
<dbReference type="RefSeq" id="WP_070391625.1">
    <property type="nucleotide sequence ID" value="NZ_CP017599.1"/>
</dbReference>
<evidence type="ECO:0000256" key="1">
    <source>
        <dbReference type="PROSITE-ProRule" id="PRU00339"/>
    </source>
</evidence>
<organism evidence="2 3">
    <name type="scientific">Moorena producens PAL-8-15-08-1</name>
    <dbReference type="NCBI Taxonomy" id="1458985"/>
    <lineage>
        <taxon>Bacteria</taxon>
        <taxon>Bacillati</taxon>
        <taxon>Cyanobacteriota</taxon>
        <taxon>Cyanophyceae</taxon>
        <taxon>Coleofasciculales</taxon>
        <taxon>Coleofasciculaceae</taxon>
        <taxon>Moorena</taxon>
    </lineage>
</organism>
<dbReference type="OrthoDB" id="3699861at2"/>
<dbReference type="Pfam" id="PF13181">
    <property type="entry name" value="TPR_8"/>
    <property type="match status" value="1"/>
</dbReference>
<dbReference type="InterPro" id="IPR019734">
    <property type="entry name" value="TPR_rpt"/>
</dbReference>
<dbReference type="PANTHER" id="PTHR12558">
    <property type="entry name" value="CELL DIVISION CYCLE 16,23,27"/>
    <property type="match status" value="1"/>
</dbReference>
<gene>
    <name evidence="2" type="ORF">BJP34_06420</name>
</gene>
<dbReference type="Proteomes" id="UP000177870">
    <property type="component" value="Chromosome"/>
</dbReference>
<dbReference type="KEGG" id="mpro:BJP34_06420"/>
<reference evidence="3" key="1">
    <citation type="submission" date="2016-10" db="EMBL/GenBank/DDBJ databases">
        <title>Comparative genomics uncovers the prolific and rare metabolic potential of the cyanobacterial genus Moorea.</title>
        <authorList>
            <person name="Leao T."/>
            <person name="Castelao G."/>
            <person name="Korobeynikov A."/>
            <person name="Monroe E.A."/>
            <person name="Podell S."/>
            <person name="Glukhov E."/>
            <person name="Allen E."/>
            <person name="Gerwick W.H."/>
            <person name="Gerwick L."/>
        </authorList>
    </citation>
    <scope>NUCLEOTIDE SEQUENCE [LARGE SCALE GENOMIC DNA]</scope>
    <source>
        <strain evidence="3">PAL-8-15-08-1</strain>
    </source>
</reference>
<dbReference type="Gene3D" id="1.25.40.10">
    <property type="entry name" value="Tetratricopeptide repeat domain"/>
    <property type="match status" value="1"/>
</dbReference>
<accession>A0A1D8TNI4</accession>
<keyword evidence="1" id="KW-0802">TPR repeat</keyword>
<dbReference type="EMBL" id="CP017599">
    <property type="protein sequence ID" value="AOW99132.1"/>
    <property type="molecule type" value="Genomic_DNA"/>
</dbReference>
<protein>
    <submittedName>
        <fullName evidence="2">Uncharacterized protein</fullName>
    </submittedName>
</protein>
<proteinExistence type="predicted"/>
<evidence type="ECO:0000313" key="2">
    <source>
        <dbReference type="EMBL" id="AOW99132.1"/>
    </source>
</evidence>
<dbReference type="STRING" id="1458985.BJP34_06420"/>
<dbReference type="PROSITE" id="PS50005">
    <property type="entry name" value="TPR"/>
    <property type="match status" value="2"/>
</dbReference>
<evidence type="ECO:0000313" key="3">
    <source>
        <dbReference type="Proteomes" id="UP000177870"/>
    </source>
</evidence>
<dbReference type="AlphaFoldDB" id="A0A1D8TNI4"/>
<dbReference type="SUPFAM" id="SSF48452">
    <property type="entry name" value="TPR-like"/>
    <property type="match status" value="1"/>
</dbReference>
<name>A0A1D8TNI4_9CYAN</name>
<sequence length="442" mass="50278">MPSIYSSPIAWLNRPYLDLGPINGGSPHLYKVEFSYRHLISETLPPYQVQVSLPTSFRESVIRETGMTQYQVDHPLQLANELRTERWQKLCDYLTHYQELKPVTKLLVIHLLSSLCLHQTVLEYVPKMSAAEIASDSVLAALAFCRAMSTLILHFDSGKPYSLEEFEIIATHAPSGDRVKINAIHQLVVEYAKTFKDLAKAEFWGSVLIKEIQEIKPSLDDFTYKLLMSIYCRAIVFIPLLHRDKDKVVQEMDRCQSYAESLIGENEEQQIVAYENQNIILESRTKEALWLGDFDLAEERVREAVERDPFDPRYRLELGQVLIKQGRIEEAAKAYRSATKLGPPGTAVAWFMAGQCYQSLGELDMACDCYLAAVDADPLAISPVKRLTGLATHLENSLLANWSQLRLTELQAQKQRILEEGERSFTAEVSFQRKTSREAVTA</sequence>
<dbReference type="PANTHER" id="PTHR12558:SF13">
    <property type="entry name" value="CELL DIVISION CYCLE PROTEIN 27 HOMOLOG"/>
    <property type="match status" value="1"/>
</dbReference>
<feature type="repeat" description="TPR" evidence="1">
    <location>
        <begin position="347"/>
        <end position="380"/>
    </location>
</feature>
<dbReference type="SMART" id="SM00028">
    <property type="entry name" value="TPR"/>
    <property type="match status" value="3"/>
</dbReference>
<dbReference type="Pfam" id="PF13432">
    <property type="entry name" value="TPR_16"/>
    <property type="match status" value="1"/>
</dbReference>